<keyword evidence="3" id="KW-1185">Reference proteome</keyword>
<name>A0A250VUZ3_STROL</name>
<dbReference type="STRING" id="1963.AQJ27_46095"/>
<feature type="region of interest" description="Disordered" evidence="1">
    <location>
        <begin position="1"/>
        <end position="26"/>
    </location>
</feature>
<evidence type="ECO:0000313" key="2">
    <source>
        <dbReference type="EMBL" id="GAX57780.1"/>
    </source>
</evidence>
<dbReference type="EMBL" id="BDQI01000040">
    <property type="protein sequence ID" value="GAX57780.1"/>
    <property type="molecule type" value="Genomic_DNA"/>
</dbReference>
<gene>
    <name evidence="2" type="ORF">SO3561_09350</name>
</gene>
<proteinExistence type="predicted"/>
<protein>
    <submittedName>
        <fullName evidence="2">Uncharacterized protein</fullName>
    </submittedName>
</protein>
<evidence type="ECO:0000256" key="1">
    <source>
        <dbReference type="SAM" id="MobiDB-lite"/>
    </source>
</evidence>
<dbReference type="AlphaFoldDB" id="A0A250VUZ3"/>
<comment type="caution">
    <text evidence="2">The sequence shown here is derived from an EMBL/GenBank/DDBJ whole genome shotgun (WGS) entry which is preliminary data.</text>
</comment>
<organism evidence="2 3">
    <name type="scientific">Streptomyces olivochromogenes</name>
    <dbReference type="NCBI Taxonomy" id="1963"/>
    <lineage>
        <taxon>Bacteria</taxon>
        <taxon>Bacillati</taxon>
        <taxon>Actinomycetota</taxon>
        <taxon>Actinomycetes</taxon>
        <taxon>Kitasatosporales</taxon>
        <taxon>Streptomycetaceae</taxon>
        <taxon>Streptomyces</taxon>
    </lineage>
</organism>
<reference evidence="3" key="1">
    <citation type="submission" date="2017-05" db="EMBL/GenBank/DDBJ databases">
        <title>Streptomyces olivochromogenes NBRC 3561 whole genome shotgun sequence.</title>
        <authorList>
            <person name="Dohra H."/>
            <person name="Kodani S."/>
        </authorList>
    </citation>
    <scope>NUCLEOTIDE SEQUENCE [LARGE SCALE GENOMIC DNA]</scope>
    <source>
        <strain evidence="3">NBRC 3561</strain>
    </source>
</reference>
<dbReference type="Proteomes" id="UP000217446">
    <property type="component" value="Unassembled WGS sequence"/>
</dbReference>
<sequence>MRCHVSSAHMDDVTPPSSALPVLAGGEPGETAAPLLDRLRIAVSRRLAAHLPVPASMMQWLDEEMDAFADDSELLGELFDQLLHAHALDTATAGAAVLLADVVIDSQAAAAVRAALTVTLAEAATDALRDEALDPQGFVSTEAVLRQQTDSQRTVRQAVQGEAPRLFAQWDQEPEVMQFALAVLAAACAGTDVIPRIASLASVWPETPRAATLALACALAADNEEAIAEALDESVRHPDYNPDAQGDPEALAQSQGLSLLIDLAQQEIGPLVFH</sequence>
<accession>A0A250VUZ3</accession>
<evidence type="ECO:0000313" key="3">
    <source>
        <dbReference type="Proteomes" id="UP000217446"/>
    </source>
</evidence>